<dbReference type="RefSeq" id="WP_343498732.1">
    <property type="nucleotide sequence ID" value="NZ_CP154792.1"/>
</dbReference>
<organism evidence="3 4">
    <name type="scientific">Achromobacter denitrificans</name>
    <name type="common">Alcaligenes denitrificans</name>
    <dbReference type="NCBI Taxonomy" id="32002"/>
    <lineage>
        <taxon>Bacteria</taxon>
        <taxon>Pseudomonadati</taxon>
        <taxon>Pseudomonadota</taxon>
        <taxon>Betaproteobacteria</taxon>
        <taxon>Burkholderiales</taxon>
        <taxon>Alcaligenaceae</taxon>
        <taxon>Achromobacter</taxon>
    </lineage>
</organism>
<name>A0ABZ3G122_ACHDE</name>
<evidence type="ECO:0000313" key="4">
    <source>
        <dbReference type="Proteomes" id="UP001446337"/>
    </source>
</evidence>
<dbReference type="Gene3D" id="3.30.420.10">
    <property type="entry name" value="Ribonuclease H-like superfamily/Ribonuclease H"/>
    <property type="match status" value="1"/>
</dbReference>
<evidence type="ECO:0000313" key="3">
    <source>
        <dbReference type="EMBL" id="XAN15016.1"/>
    </source>
</evidence>
<protein>
    <submittedName>
        <fullName evidence="3">Mu transposase C-terminal domain-containing protein</fullName>
    </submittedName>
</protein>
<feature type="domain" description="Integrase catalytic" evidence="2">
    <location>
        <begin position="249"/>
        <end position="463"/>
    </location>
</feature>
<dbReference type="EMBL" id="CP154792">
    <property type="protein sequence ID" value="XAN15016.1"/>
    <property type="molecule type" value="Genomic_DNA"/>
</dbReference>
<dbReference type="Pfam" id="PF09299">
    <property type="entry name" value="Mu-transpos_C"/>
    <property type="match status" value="1"/>
</dbReference>
<feature type="compositionally biased region" description="Basic and acidic residues" evidence="1">
    <location>
        <begin position="637"/>
        <end position="646"/>
    </location>
</feature>
<sequence length="678" mass="76591">MMHTLLLNDRLAPPKNHEAYLEVLDPRPRDGCVKVFDASLREDRYVELATLTAELYAGKLKLLRAGKPRFSLAAQYDDVQLRDAIHFIREVMQRIGDLQKRLGVSFATAYRYAAEAYLKDALPDAKPFPPLSTMYRYRHRELAGLPVLYGDRNKGNRSPRHPQEVISTICSLAELHYLVPQSRWSLERLTDTVNRTVRGNGLVPTSYVNISKKFVKNTIRRYVQANPDDDRMLPSEAIAGTAIAKQRIRAETPFERVEQDALHLPFVVETPSGISGQVWLVHAIDCCTGHPLGWRLLVGSPTDADSLACVEMYMAPVRPKYLAALGIDCAWAACGTPGLILFDNGAEAKTWRIENLVRLGVDVRHCRARAGQEKPFIERLNRAIKKALEGLAGCTRFNGKDGQRDPVALGDRLMTLEELERWVVRWLYEDWIHQPLDRLTWEVVLTDSSVKGNTPAERWQHFESSCYGISLPPSRVEWLFALYEHAQRTLSRKTGLTLDGMNYKGDDLPELIHRHGEGQAVNVLYDPDDFRYVYVHEGEDLPLVTLVNEHVRPETPAWPFREAKARLKLQRSGISDAPQAKRFRDALHEQVLADSLAPKRKKPSKREQNRETVQREKHARAVTRATQQPGPMPPPKESARQLDKTSDVPPATPTPTVAPLLADAMVLPVLARDSGGLL</sequence>
<evidence type="ECO:0000256" key="1">
    <source>
        <dbReference type="SAM" id="MobiDB-lite"/>
    </source>
</evidence>
<keyword evidence="4" id="KW-1185">Reference proteome</keyword>
<gene>
    <name evidence="3" type="ORF">AAIK43_27075</name>
</gene>
<evidence type="ECO:0000259" key="2">
    <source>
        <dbReference type="PROSITE" id="PS50994"/>
    </source>
</evidence>
<dbReference type="PROSITE" id="PS50994">
    <property type="entry name" value="INTEGRASE"/>
    <property type="match status" value="1"/>
</dbReference>
<dbReference type="Proteomes" id="UP001446337">
    <property type="component" value="Chromosome"/>
</dbReference>
<proteinExistence type="predicted"/>
<dbReference type="InterPro" id="IPR036397">
    <property type="entry name" value="RNaseH_sf"/>
</dbReference>
<accession>A0ABZ3G122</accession>
<feature type="compositionally biased region" description="Basic and acidic residues" evidence="1">
    <location>
        <begin position="605"/>
        <end position="616"/>
    </location>
</feature>
<reference evidence="3 4" key="1">
    <citation type="submission" date="2024-05" db="EMBL/GenBank/DDBJ databases">
        <title>Achromobacter denitrificans. BP1, complete genome.</title>
        <authorList>
            <person name="Zhang B."/>
        </authorList>
    </citation>
    <scope>NUCLEOTIDE SEQUENCE [LARGE SCALE GENOMIC DNA]</scope>
    <source>
        <strain evidence="3 4">BP1</strain>
    </source>
</reference>
<dbReference type="InterPro" id="IPR012337">
    <property type="entry name" value="RNaseH-like_sf"/>
</dbReference>
<dbReference type="InterPro" id="IPR001584">
    <property type="entry name" value="Integrase_cat-core"/>
</dbReference>
<dbReference type="SUPFAM" id="SSF53098">
    <property type="entry name" value="Ribonuclease H-like"/>
    <property type="match status" value="1"/>
</dbReference>
<feature type="region of interest" description="Disordered" evidence="1">
    <location>
        <begin position="592"/>
        <end position="656"/>
    </location>
</feature>
<dbReference type="InterPro" id="IPR015378">
    <property type="entry name" value="Transposase-like_Mu_C"/>
</dbReference>